<evidence type="ECO:0000256" key="3">
    <source>
        <dbReference type="ARBA" id="ARBA00023136"/>
    </source>
</evidence>
<feature type="signal peptide" evidence="6">
    <location>
        <begin position="1"/>
        <end position="23"/>
    </location>
</feature>
<keyword evidence="4" id="KW-0564">Palmitate</keyword>
<dbReference type="Pfam" id="PF13416">
    <property type="entry name" value="SBP_bac_8"/>
    <property type="match status" value="1"/>
</dbReference>
<evidence type="ECO:0000256" key="2">
    <source>
        <dbReference type="ARBA" id="ARBA00022729"/>
    </source>
</evidence>
<dbReference type="AlphaFoldDB" id="A0A7W9IEW5"/>
<keyword evidence="1" id="KW-1003">Cell membrane</keyword>
<accession>A0A7W9IEW5</accession>
<dbReference type="RefSeq" id="WP_184538874.1">
    <property type="nucleotide sequence ID" value="NZ_JACHMP010000001.1"/>
</dbReference>
<keyword evidence="7" id="KW-0813">Transport</keyword>
<comment type="caution">
    <text evidence="7">The sequence shown here is derived from an EMBL/GenBank/DDBJ whole genome shotgun (WGS) entry which is preliminary data.</text>
</comment>
<evidence type="ECO:0000256" key="5">
    <source>
        <dbReference type="ARBA" id="ARBA00023288"/>
    </source>
</evidence>
<dbReference type="PANTHER" id="PTHR43649:SF33">
    <property type="entry name" value="POLYGALACTURONAN_RHAMNOGALACTURONAN-BINDING PROTEIN YTCQ"/>
    <property type="match status" value="1"/>
</dbReference>
<evidence type="ECO:0000256" key="1">
    <source>
        <dbReference type="ARBA" id="ARBA00022475"/>
    </source>
</evidence>
<sequence length="440" mass="46764">MTTRSKRLAVLATALLLGSGAAACGSGESDGGSSGGKTSITFWDDNGGPARTPVWQHIIAEFQKANPTIEVKYVGIPIAQVQQKYDTAIAGGGLPDVGGVSTAMLSSLVAQKALDPVDDRISGGALNGKLNEQVVNTVKATVPDGKTYMVPMSTNMGIFWYRTDWFKEAGLEAPKTWDDFFSATEKLTDTAKNRYGFTIRGGAGSIAQMLEVVYGQSGITEIFDASGKATVNDPKNVAALERLAGLYKKVTPEADVSNDYAKMVAQFDGGNIGIMQHNLGSYQDHLKTLGADKVAAMAVPKADNGVQAILSNPVSGIGVFAAGEKKDAAYKFAEFAASKAMNSYWAEKTGVLPANTEVNDEPWIDGLQHISTAVKVLNDPATKVVQMPYHLPEFNAITKTDMEPEFQKVLQGNLTAKAFLDAFAAKLTEAQASYKQRNGG</sequence>
<feature type="chain" id="PRO_5030752430" evidence="6">
    <location>
        <begin position="24"/>
        <end position="440"/>
    </location>
</feature>
<organism evidence="7 8">
    <name type="scientific">Streptosporangium becharense</name>
    <dbReference type="NCBI Taxonomy" id="1816182"/>
    <lineage>
        <taxon>Bacteria</taxon>
        <taxon>Bacillati</taxon>
        <taxon>Actinomycetota</taxon>
        <taxon>Actinomycetes</taxon>
        <taxon>Streptosporangiales</taxon>
        <taxon>Streptosporangiaceae</taxon>
        <taxon>Streptosporangium</taxon>
    </lineage>
</organism>
<protein>
    <submittedName>
        <fullName evidence="7">Multiple sugar transport system substrate-binding protein</fullName>
    </submittedName>
</protein>
<evidence type="ECO:0000256" key="4">
    <source>
        <dbReference type="ARBA" id="ARBA00023139"/>
    </source>
</evidence>
<dbReference type="CDD" id="cd13585">
    <property type="entry name" value="PBP2_TMBP_like"/>
    <property type="match status" value="1"/>
</dbReference>
<dbReference type="PROSITE" id="PS51257">
    <property type="entry name" value="PROKAR_LIPOPROTEIN"/>
    <property type="match status" value="1"/>
</dbReference>
<dbReference type="EMBL" id="JACHMP010000001">
    <property type="protein sequence ID" value="MBB5819241.1"/>
    <property type="molecule type" value="Genomic_DNA"/>
</dbReference>
<keyword evidence="5" id="KW-0449">Lipoprotein</keyword>
<keyword evidence="7" id="KW-0762">Sugar transport</keyword>
<keyword evidence="2 6" id="KW-0732">Signal</keyword>
<proteinExistence type="predicted"/>
<dbReference type="Proteomes" id="UP000540685">
    <property type="component" value="Unassembled WGS sequence"/>
</dbReference>
<evidence type="ECO:0000313" key="8">
    <source>
        <dbReference type="Proteomes" id="UP000540685"/>
    </source>
</evidence>
<reference evidence="7 8" key="1">
    <citation type="submission" date="2020-08" db="EMBL/GenBank/DDBJ databases">
        <title>Sequencing the genomes of 1000 actinobacteria strains.</title>
        <authorList>
            <person name="Klenk H.-P."/>
        </authorList>
    </citation>
    <scope>NUCLEOTIDE SEQUENCE [LARGE SCALE GENOMIC DNA]</scope>
    <source>
        <strain evidence="7 8">DSM 46887</strain>
    </source>
</reference>
<dbReference type="SUPFAM" id="SSF53850">
    <property type="entry name" value="Periplasmic binding protein-like II"/>
    <property type="match status" value="1"/>
</dbReference>
<evidence type="ECO:0000313" key="7">
    <source>
        <dbReference type="EMBL" id="MBB5819241.1"/>
    </source>
</evidence>
<dbReference type="InterPro" id="IPR006059">
    <property type="entry name" value="SBP"/>
</dbReference>
<evidence type="ECO:0000256" key="6">
    <source>
        <dbReference type="SAM" id="SignalP"/>
    </source>
</evidence>
<name>A0A7W9IEW5_9ACTN</name>
<dbReference type="Gene3D" id="3.40.190.10">
    <property type="entry name" value="Periplasmic binding protein-like II"/>
    <property type="match status" value="1"/>
</dbReference>
<dbReference type="InterPro" id="IPR050490">
    <property type="entry name" value="Bact_solute-bd_prot1"/>
</dbReference>
<keyword evidence="8" id="KW-1185">Reference proteome</keyword>
<dbReference type="PANTHER" id="PTHR43649">
    <property type="entry name" value="ARABINOSE-BINDING PROTEIN-RELATED"/>
    <property type="match status" value="1"/>
</dbReference>
<keyword evidence="3" id="KW-0472">Membrane</keyword>
<gene>
    <name evidence="7" type="ORF">F4562_002303</name>
</gene>